<sequence length="495" mass="55122">MAFGWSAGDILSAINFIIDAAQALDDVNGAPKEFRQASTFLRNLDKALLPLCTFTALEARPGYKANIEAEVDAIRTPIEKFMRDVDDMAKHLGGDSGSSKTSRFRWLKSISSKLEWHYFTSKKALSLQNEVEGHLRVIDTLMQRLTVDMIHKLPADIKVGMQETIDTALNTHLSLFKSSIVGDISQHDIANRSIWLQQLEELFERYLGSQRLRLTTSPAPSLPPQYTPTEQRSSDEQPGFTIYTPEMLKTNAARVEEHLIPKDPDFLPRRIDGITADVELTHRLQLWWTTPSSDLLWIQGADTNPCSNDPPLAVDISAVAREANIPVLSYTCRRLHPSTGNEIAPLDLFADLLYSLIWQCAQAISDTLNTSVDFGISRFKFEDNSPASITSALELFHDLIRAEDKFIRKIVVLNSLQLLEYSGDGFLETQFGKLIGIVLQGDTKAVGPCIKTVVLTEEQTLMLLNSVGAEKTLDASRMVGSSGFLAISELKENKP</sequence>
<evidence type="ECO:0000313" key="3">
    <source>
        <dbReference type="Proteomes" id="UP000256645"/>
    </source>
</evidence>
<feature type="region of interest" description="Disordered" evidence="1">
    <location>
        <begin position="214"/>
        <end position="238"/>
    </location>
</feature>
<gene>
    <name evidence="2" type="ORF">BP6252_12488</name>
</gene>
<reference evidence="2 3" key="1">
    <citation type="journal article" date="2018" name="IMA Fungus">
        <title>IMA Genome-F 9: Draft genome sequence of Annulohypoxylon stygium, Aspergillus mulundensis, Berkeleyomyces basicola (syn. Thielaviopsis basicola), Ceratocystis smalleyi, two Cercospora beticola strains, Coleophoma cylindrospora, Fusarium fracticaudum, Phialophora cf. hyalina, and Morchella septimelata.</title>
        <authorList>
            <person name="Wingfield B.D."/>
            <person name="Bills G.F."/>
            <person name="Dong Y."/>
            <person name="Huang W."/>
            <person name="Nel W.J."/>
            <person name="Swalarsk-Parry B.S."/>
            <person name="Vaghefi N."/>
            <person name="Wilken P.M."/>
            <person name="An Z."/>
            <person name="de Beer Z.W."/>
            <person name="De Vos L."/>
            <person name="Chen L."/>
            <person name="Duong T.A."/>
            <person name="Gao Y."/>
            <person name="Hammerbacher A."/>
            <person name="Kikkert J.R."/>
            <person name="Li Y."/>
            <person name="Li H."/>
            <person name="Li K."/>
            <person name="Li Q."/>
            <person name="Liu X."/>
            <person name="Ma X."/>
            <person name="Naidoo K."/>
            <person name="Pethybridge S.J."/>
            <person name="Sun J."/>
            <person name="Steenkamp E.T."/>
            <person name="van der Nest M.A."/>
            <person name="van Wyk S."/>
            <person name="Wingfield M.J."/>
            <person name="Xiong C."/>
            <person name="Yue Q."/>
            <person name="Zhang X."/>
        </authorList>
    </citation>
    <scope>NUCLEOTIDE SEQUENCE [LARGE SCALE GENOMIC DNA]</scope>
    <source>
        <strain evidence="2 3">BP6252</strain>
    </source>
</reference>
<keyword evidence="3" id="KW-1185">Reference proteome</keyword>
<dbReference type="OrthoDB" id="3045089at2759"/>
<dbReference type="PANTHER" id="PTHR38886:SF1">
    <property type="entry name" value="NACHT-NTPASE AND P-LOOP NTPASES N-TERMINAL DOMAIN-CONTAINING PROTEIN"/>
    <property type="match status" value="1"/>
</dbReference>
<organism evidence="2 3">
    <name type="scientific">Coleophoma cylindrospora</name>
    <dbReference type="NCBI Taxonomy" id="1849047"/>
    <lineage>
        <taxon>Eukaryota</taxon>
        <taxon>Fungi</taxon>
        <taxon>Dikarya</taxon>
        <taxon>Ascomycota</taxon>
        <taxon>Pezizomycotina</taxon>
        <taxon>Leotiomycetes</taxon>
        <taxon>Helotiales</taxon>
        <taxon>Dermateaceae</taxon>
        <taxon>Coleophoma</taxon>
    </lineage>
</organism>
<accession>A0A3D8QH27</accession>
<dbReference type="EMBL" id="PDLM01000015">
    <property type="protein sequence ID" value="RDW61105.1"/>
    <property type="molecule type" value="Genomic_DNA"/>
</dbReference>
<evidence type="ECO:0000313" key="2">
    <source>
        <dbReference type="EMBL" id="RDW61105.1"/>
    </source>
</evidence>
<dbReference type="PANTHER" id="PTHR38886">
    <property type="entry name" value="SESA DOMAIN-CONTAINING PROTEIN"/>
    <property type="match status" value="1"/>
</dbReference>
<evidence type="ECO:0000256" key="1">
    <source>
        <dbReference type="SAM" id="MobiDB-lite"/>
    </source>
</evidence>
<dbReference type="Proteomes" id="UP000256645">
    <property type="component" value="Unassembled WGS sequence"/>
</dbReference>
<dbReference type="AlphaFoldDB" id="A0A3D8QH27"/>
<proteinExistence type="predicted"/>
<comment type="caution">
    <text evidence="2">The sequence shown here is derived from an EMBL/GenBank/DDBJ whole genome shotgun (WGS) entry which is preliminary data.</text>
</comment>
<name>A0A3D8QH27_9HELO</name>
<protein>
    <submittedName>
        <fullName evidence="2">Uncharacterized protein</fullName>
    </submittedName>
</protein>